<feature type="transmembrane region" description="Helical" evidence="5">
    <location>
        <begin position="141"/>
        <end position="165"/>
    </location>
</feature>
<dbReference type="Pfam" id="PF01925">
    <property type="entry name" value="TauE"/>
    <property type="match status" value="1"/>
</dbReference>
<feature type="transmembrane region" description="Helical" evidence="5">
    <location>
        <begin position="46"/>
        <end position="66"/>
    </location>
</feature>
<accession>A0A7C4E3H0</accession>
<gene>
    <name evidence="6" type="ORF">ENT82_07960</name>
</gene>
<evidence type="ECO:0000256" key="5">
    <source>
        <dbReference type="RuleBase" id="RU363041"/>
    </source>
</evidence>
<evidence type="ECO:0000256" key="2">
    <source>
        <dbReference type="ARBA" id="ARBA00022692"/>
    </source>
</evidence>
<comment type="similarity">
    <text evidence="5">Belongs to the 4-toluene sulfonate uptake permease (TSUP) (TC 2.A.102) family.</text>
</comment>
<feature type="transmembrane region" description="Helical" evidence="5">
    <location>
        <begin position="78"/>
        <end position="97"/>
    </location>
</feature>
<proteinExistence type="inferred from homology"/>
<organism evidence="6">
    <name type="scientific">Caldiarchaeum subterraneum</name>
    <dbReference type="NCBI Taxonomy" id="311458"/>
    <lineage>
        <taxon>Archaea</taxon>
        <taxon>Nitrososphaerota</taxon>
        <taxon>Candidatus Caldarchaeales</taxon>
        <taxon>Candidatus Caldarchaeaceae</taxon>
        <taxon>Candidatus Caldarchaeum</taxon>
    </lineage>
</organism>
<feature type="transmembrane region" description="Helical" evidence="5">
    <location>
        <begin position="103"/>
        <end position="120"/>
    </location>
</feature>
<dbReference type="InterPro" id="IPR002781">
    <property type="entry name" value="TM_pro_TauE-like"/>
</dbReference>
<feature type="transmembrane region" description="Helical" evidence="5">
    <location>
        <begin position="177"/>
        <end position="196"/>
    </location>
</feature>
<evidence type="ECO:0000256" key="3">
    <source>
        <dbReference type="ARBA" id="ARBA00022989"/>
    </source>
</evidence>
<dbReference type="InterPro" id="IPR051598">
    <property type="entry name" value="TSUP/Inactive_protease-like"/>
</dbReference>
<comment type="caution">
    <text evidence="6">The sequence shown here is derived from an EMBL/GenBank/DDBJ whole genome shotgun (WGS) entry which is preliminary data.</text>
</comment>
<sequence length="252" mass="26095">MPMVLVAEASVVVLAFFSALVGSMLGVGGGFIFVPVSVGIMGFRPFAAVPASLSLILSNAFSATLTRIMKKAFNLRPNLWLVLPASGLSILGALTSARLEAPVFKIIFGTFLISSSLLLLRTRGIQEQDYPGGFVGRKLAIVVAAGFISSLLGVGGGLLMVPGFILLSKMSSREAVAVSQFLTGFTSATGLATYLIQGSFFPSLYVSAFAGGLLGGFVGSSIQIGLSEKQLKMAIASGFSAIGLWMLLSALL</sequence>
<keyword evidence="2 5" id="KW-0812">Transmembrane</keyword>
<evidence type="ECO:0000256" key="1">
    <source>
        <dbReference type="ARBA" id="ARBA00004141"/>
    </source>
</evidence>
<keyword evidence="3 5" id="KW-1133">Transmembrane helix</keyword>
<protein>
    <recommendedName>
        <fullName evidence="5">Probable membrane transporter protein</fullName>
    </recommendedName>
</protein>
<feature type="transmembrane region" description="Helical" evidence="5">
    <location>
        <begin position="203"/>
        <end position="225"/>
    </location>
</feature>
<evidence type="ECO:0000256" key="4">
    <source>
        <dbReference type="ARBA" id="ARBA00023136"/>
    </source>
</evidence>
<evidence type="ECO:0000313" key="6">
    <source>
        <dbReference type="EMBL" id="HGN91036.1"/>
    </source>
</evidence>
<dbReference type="PANTHER" id="PTHR43701">
    <property type="entry name" value="MEMBRANE TRANSPORTER PROTEIN MJ0441-RELATED"/>
    <property type="match status" value="1"/>
</dbReference>
<feature type="transmembrane region" description="Helical" evidence="5">
    <location>
        <begin position="12"/>
        <end position="34"/>
    </location>
</feature>
<keyword evidence="5" id="KW-1003">Cell membrane</keyword>
<dbReference type="AlphaFoldDB" id="A0A7C4E3H0"/>
<dbReference type="PANTHER" id="PTHR43701:SF5">
    <property type="entry name" value="MEMBRANE TRANSPORTER PROTEIN-RELATED"/>
    <property type="match status" value="1"/>
</dbReference>
<dbReference type="GO" id="GO:0005886">
    <property type="term" value="C:plasma membrane"/>
    <property type="evidence" value="ECO:0007669"/>
    <property type="project" value="UniProtKB-SubCell"/>
</dbReference>
<keyword evidence="4 5" id="KW-0472">Membrane</keyword>
<reference evidence="6" key="1">
    <citation type="journal article" date="2020" name="mSystems">
        <title>Genome- and Community-Level Interaction Insights into Carbon Utilization and Element Cycling Functions of Hydrothermarchaeota in Hydrothermal Sediment.</title>
        <authorList>
            <person name="Zhou Z."/>
            <person name="Liu Y."/>
            <person name="Xu W."/>
            <person name="Pan J."/>
            <person name="Luo Z.H."/>
            <person name="Li M."/>
        </authorList>
    </citation>
    <scope>NUCLEOTIDE SEQUENCE [LARGE SCALE GENOMIC DNA]</scope>
    <source>
        <strain evidence="6">SpSt-613</strain>
    </source>
</reference>
<dbReference type="EMBL" id="DTAD01000085">
    <property type="protein sequence ID" value="HGN91036.1"/>
    <property type="molecule type" value="Genomic_DNA"/>
</dbReference>
<feature type="transmembrane region" description="Helical" evidence="5">
    <location>
        <begin position="231"/>
        <end position="251"/>
    </location>
</feature>
<name>A0A7C4E3H0_CALS0</name>
<comment type="subcellular location">
    <subcellularLocation>
        <location evidence="5">Cell membrane</location>
        <topology evidence="5">Multi-pass membrane protein</topology>
    </subcellularLocation>
    <subcellularLocation>
        <location evidence="1">Membrane</location>
        <topology evidence="1">Multi-pass membrane protein</topology>
    </subcellularLocation>
</comment>